<protein>
    <recommendedName>
        <fullName evidence="10">DNA-3-methyladenine glycosylase</fullName>
        <ecNumber evidence="4">3.2.2.21</ecNumber>
    </recommendedName>
    <alternativeName>
        <fullName evidence="11">3-alkyladenine DNA glycosylase</fullName>
    </alternativeName>
    <alternativeName>
        <fullName evidence="8">3-methyladenine DNA glycosidase</fullName>
    </alternativeName>
    <alternativeName>
        <fullName evidence="13">ADPG</fullName>
    </alternativeName>
    <alternativeName>
        <fullName evidence="12">N-methylpurine-DNA glycosylase</fullName>
    </alternativeName>
</protein>
<dbReference type="Pfam" id="PF02245">
    <property type="entry name" value="Pur_DNA_glyco"/>
    <property type="match status" value="1"/>
</dbReference>
<dbReference type="NCBIfam" id="TIGR00567">
    <property type="entry name" value="3mg"/>
    <property type="match status" value="1"/>
</dbReference>
<evidence type="ECO:0000256" key="6">
    <source>
        <dbReference type="ARBA" id="ARBA00022801"/>
    </source>
</evidence>
<dbReference type="CDD" id="cd00540">
    <property type="entry name" value="AAG"/>
    <property type="match status" value="1"/>
</dbReference>
<evidence type="ECO:0000256" key="8">
    <source>
        <dbReference type="ARBA" id="ARBA00033426"/>
    </source>
</evidence>
<keyword evidence="7" id="KW-0234">DNA repair</keyword>
<dbReference type="OrthoDB" id="6353017at2759"/>
<dbReference type="InterPro" id="IPR003180">
    <property type="entry name" value="MPG"/>
</dbReference>
<dbReference type="EC" id="3.2.2.21" evidence="4"/>
<evidence type="ECO:0000256" key="9">
    <source>
        <dbReference type="ARBA" id="ARBA00066187"/>
    </source>
</evidence>
<dbReference type="AlphaFoldDB" id="A0A443R7V4"/>
<evidence type="ECO:0000256" key="3">
    <source>
        <dbReference type="ARBA" id="ARBA00009232"/>
    </source>
</evidence>
<dbReference type="GO" id="GO:0003677">
    <property type="term" value="F:DNA binding"/>
    <property type="evidence" value="ECO:0007669"/>
    <property type="project" value="InterPro"/>
</dbReference>
<evidence type="ECO:0000256" key="5">
    <source>
        <dbReference type="ARBA" id="ARBA00022763"/>
    </source>
</evidence>
<dbReference type="InterPro" id="IPR011034">
    <property type="entry name" value="Formyl_transferase-like_C_sf"/>
</dbReference>
<accession>A0A443R7V4</accession>
<dbReference type="EMBL" id="NCKU01001751">
    <property type="protein sequence ID" value="RWS11353.1"/>
    <property type="molecule type" value="Genomic_DNA"/>
</dbReference>
<sequence>MKATKRSKTESEHCEDEQKIMKPVVSRFFVDRLNDDFFANVSCVNLAKKILGKLLCRRLESSGEVLKGIVVESESYLGAEDVASHSYKGKITARNEPMFMKAGTAYVYFTYGMYHCFNISSEGEGSAVLIRALQPIQGLQTMESLRKRFSKKANGKPIKATHLCNGPAKLCIAFDICKQTINKQDVTCSDLIWFENGFDVSECDIVAAPRIGISADEEWKLKPLRFYIKNNEYVSVRNKKEKIETNVNLS</sequence>
<comment type="subunit">
    <text evidence="9">Binds MBD1. Binds SSBP1.</text>
</comment>
<keyword evidence="5" id="KW-0227">DNA damage</keyword>
<evidence type="ECO:0000256" key="13">
    <source>
        <dbReference type="ARBA" id="ARBA00082988"/>
    </source>
</evidence>
<organism evidence="14 15">
    <name type="scientific">Dinothrombium tinctorium</name>
    <dbReference type="NCBI Taxonomy" id="1965070"/>
    <lineage>
        <taxon>Eukaryota</taxon>
        <taxon>Metazoa</taxon>
        <taxon>Ecdysozoa</taxon>
        <taxon>Arthropoda</taxon>
        <taxon>Chelicerata</taxon>
        <taxon>Arachnida</taxon>
        <taxon>Acari</taxon>
        <taxon>Acariformes</taxon>
        <taxon>Trombidiformes</taxon>
        <taxon>Prostigmata</taxon>
        <taxon>Anystina</taxon>
        <taxon>Parasitengona</taxon>
        <taxon>Trombidioidea</taxon>
        <taxon>Trombidiidae</taxon>
        <taxon>Dinothrombium</taxon>
    </lineage>
</organism>
<dbReference type="Gene3D" id="3.10.300.10">
    <property type="entry name" value="Methylpurine-DNA glycosylase (MPG)"/>
    <property type="match status" value="1"/>
</dbReference>
<dbReference type="PANTHER" id="PTHR10429:SF0">
    <property type="entry name" value="DNA-3-METHYLADENINE GLYCOSYLASE"/>
    <property type="match status" value="1"/>
</dbReference>
<comment type="similarity">
    <text evidence="3">Belongs to the DNA glycosylase MPG family.</text>
</comment>
<evidence type="ECO:0000256" key="10">
    <source>
        <dbReference type="ARBA" id="ARBA00068926"/>
    </source>
</evidence>
<dbReference type="Proteomes" id="UP000285301">
    <property type="component" value="Unassembled WGS sequence"/>
</dbReference>
<dbReference type="InterPro" id="IPR036995">
    <property type="entry name" value="MPG_sf"/>
</dbReference>
<comment type="function">
    <text evidence="2">Hydrolysis of the deoxyribose N-glycosidic bond to excise 3-methyladenine, and 7-methylguanine from the damaged DNA polymer formed by alkylation lesions.</text>
</comment>
<evidence type="ECO:0000256" key="7">
    <source>
        <dbReference type="ARBA" id="ARBA00023204"/>
    </source>
</evidence>
<dbReference type="SUPFAM" id="SSF50486">
    <property type="entry name" value="FMT C-terminal domain-like"/>
    <property type="match status" value="1"/>
</dbReference>
<evidence type="ECO:0000256" key="4">
    <source>
        <dbReference type="ARBA" id="ARBA00012000"/>
    </source>
</evidence>
<dbReference type="GO" id="GO:0003905">
    <property type="term" value="F:alkylbase DNA N-glycosylase activity"/>
    <property type="evidence" value="ECO:0007669"/>
    <property type="project" value="UniProtKB-EC"/>
</dbReference>
<comment type="catalytic activity">
    <reaction evidence="1">
        <text>Hydrolysis of alkylated DNA, releasing 3-methyladenine, 3-methylguanine, 7-methylguanine and 7-methyladenine.</text>
        <dbReference type="EC" id="3.2.2.21"/>
    </reaction>
</comment>
<dbReference type="PANTHER" id="PTHR10429">
    <property type="entry name" value="DNA-3-METHYLADENINE GLYCOSYLASE"/>
    <property type="match status" value="1"/>
</dbReference>
<proteinExistence type="inferred from homology"/>
<evidence type="ECO:0000256" key="1">
    <source>
        <dbReference type="ARBA" id="ARBA00000086"/>
    </source>
</evidence>
<keyword evidence="6" id="KW-0378">Hydrolase</keyword>
<evidence type="ECO:0000313" key="14">
    <source>
        <dbReference type="EMBL" id="RWS11353.1"/>
    </source>
</evidence>
<name>A0A443R7V4_9ACAR</name>
<comment type="caution">
    <text evidence="14">The sequence shown here is derived from an EMBL/GenBank/DDBJ whole genome shotgun (WGS) entry which is preliminary data.</text>
</comment>
<gene>
    <name evidence="14" type="ORF">B4U79_04756</name>
</gene>
<evidence type="ECO:0000256" key="11">
    <source>
        <dbReference type="ARBA" id="ARBA00076879"/>
    </source>
</evidence>
<evidence type="ECO:0000256" key="12">
    <source>
        <dbReference type="ARBA" id="ARBA00078171"/>
    </source>
</evidence>
<evidence type="ECO:0000256" key="2">
    <source>
        <dbReference type="ARBA" id="ARBA00002421"/>
    </source>
</evidence>
<evidence type="ECO:0000313" key="15">
    <source>
        <dbReference type="Proteomes" id="UP000285301"/>
    </source>
</evidence>
<dbReference type="GO" id="GO:0006284">
    <property type="term" value="P:base-excision repair"/>
    <property type="evidence" value="ECO:0007669"/>
    <property type="project" value="InterPro"/>
</dbReference>
<dbReference type="HAMAP" id="MF_00527">
    <property type="entry name" value="3MGH"/>
    <property type="match status" value="1"/>
</dbReference>
<dbReference type="STRING" id="1965070.A0A443R7V4"/>
<reference evidence="14 15" key="1">
    <citation type="journal article" date="2018" name="Gigascience">
        <title>Genomes of trombidid mites reveal novel predicted allergens and laterally-transferred genes associated with secondary metabolism.</title>
        <authorList>
            <person name="Dong X."/>
            <person name="Chaisiri K."/>
            <person name="Xia D."/>
            <person name="Armstrong S.D."/>
            <person name="Fang Y."/>
            <person name="Donnelly M.J."/>
            <person name="Kadowaki T."/>
            <person name="McGarry J.W."/>
            <person name="Darby A.C."/>
            <person name="Makepeace B.L."/>
        </authorList>
    </citation>
    <scope>NUCLEOTIDE SEQUENCE [LARGE SCALE GENOMIC DNA]</scope>
    <source>
        <strain evidence="14">UoL-WK</strain>
    </source>
</reference>
<keyword evidence="15" id="KW-1185">Reference proteome</keyword>
<dbReference type="FunFam" id="3.10.300.10:FF:000001">
    <property type="entry name" value="Putative 3-methyladenine DNA glycosylase"/>
    <property type="match status" value="1"/>
</dbReference>